<feature type="domain" description="HAT C-terminal dimerisation" evidence="1">
    <location>
        <begin position="21"/>
        <end position="80"/>
    </location>
</feature>
<dbReference type="AlphaFoldDB" id="A0AAV0VI30"/>
<dbReference type="EMBL" id="CARXXK010000001">
    <property type="protein sequence ID" value="CAI6343913.1"/>
    <property type="molecule type" value="Genomic_DNA"/>
</dbReference>
<accession>A0AAV0VI30</accession>
<evidence type="ECO:0000313" key="4">
    <source>
        <dbReference type="EMBL" id="CAI6362215.1"/>
    </source>
</evidence>
<comment type="caution">
    <text evidence="2">The sequence shown here is derived from an EMBL/GenBank/DDBJ whole genome shotgun (WGS) entry which is preliminary data.</text>
</comment>
<evidence type="ECO:0000313" key="5">
    <source>
        <dbReference type="Proteomes" id="UP001160148"/>
    </source>
</evidence>
<dbReference type="InterPro" id="IPR052958">
    <property type="entry name" value="IFN-induced_PKR_regulator"/>
</dbReference>
<organism evidence="2 5">
    <name type="scientific">Macrosiphum euphorbiae</name>
    <name type="common">potato aphid</name>
    <dbReference type="NCBI Taxonomy" id="13131"/>
    <lineage>
        <taxon>Eukaryota</taxon>
        <taxon>Metazoa</taxon>
        <taxon>Ecdysozoa</taxon>
        <taxon>Arthropoda</taxon>
        <taxon>Hexapoda</taxon>
        <taxon>Insecta</taxon>
        <taxon>Pterygota</taxon>
        <taxon>Neoptera</taxon>
        <taxon>Paraneoptera</taxon>
        <taxon>Hemiptera</taxon>
        <taxon>Sternorrhyncha</taxon>
        <taxon>Aphidomorpha</taxon>
        <taxon>Aphidoidea</taxon>
        <taxon>Aphididae</taxon>
        <taxon>Macrosiphini</taxon>
        <taxon>Macrosiphum</taxon>
    </lineage>
</organism>
<dbReference type="EMBL" id="CARXXK010000002">
    <property type="protein sequence ID" value="CAI6354240.1"/>
    <property type="molecule type" value="Genomic_DNA"/>
</dbReference>
<evidence type="ECO:0000313" key="2">
    <source>
        <dbReference type="EMBL" id="CAI6343913.1"/>
    </source>
</evidence>
<dbReference type="Proteomes" id="UP001160148">
    <property type="component" value="Unassembled WGS sequence"/>
</dbReference>
<evidence type="ECO:0000313" key="3">
    <source>
        <dbReference type="EMBL" id="CAI6354240.1"/>
    </source>
</evidence>
<gene>
    <name evidence="3" type="ORF">MEUPH1_LOCUS10267</name>
    <name evidence="2" type="ORF">MEUPH1_LOCUS1111</name>
    <name evidence="4" type="ORF">MEUPH1_LOCUS17311</name>
</gene>
<dbReference type="EMBL" id="CARXXK010000003">
    <property type="protein sequence ID" value="CAI6362215.1"/>
    <property type="molecule type" value="Genomic_DNA"/>
</dbReference>
<evidence type="ECO:0000259" key="1">
    <source>
        <dbReference type="Pfam" id="PF05699"/>
    </source>
</evidence>
<protein>
    <recommendedName>
        <fullName evidence="1">HAT C-terminal dimerisation domain-containing protein</fullName>
    </recommendedName>
</protein>
<dbReference type="SUPFAM" id="SSF53098">
    <property type="entry name" value="Ribonuclease H-like"/>
    <property type="match status" value="1"/>
</dbReference>
<name>A0AAV0VI30_9HEMI</name>
<dbReference type="Pfam" id="PF05699">
    <property type="entry name" value="Dimer_Tnp_hAT"/>
    <property type="match status" value="1"/>
</dbReference>
<dbReference type="InterPro" id="IPR008906">
    <property type="entry name" value="HATC_C_dom"/>
</dbReference>
<keyword evidence="5" id="KW-1185">Reference proteome</keyword>
<dbReference type="PANTHER" id="PTHR46289:SF14">
    <property type="entry name" value="DUF4371 DOMAIN-CONTAINING PROTEIN"/>
    <property type="match status" value="1"/>
</dbReference>
<dbReference type="InterPro" id="IPR012337">
    <property type="entry name" value="RNaseH-like_sf"/>
</dbReference>
<proteinExistence type="predicted"/>
<dbReference type="GO" id="GO:0046983">
    <property type="term" value="F:protein dimerization activity"/>
    <property type="evidence" value="ECO:0007669"/>
    <property type="project" value="InterPro"/>
</dbReference>
<sequence>MCSSTNIDEHFEAHLTLYLEKDLIGSFDNIYLLYKIFLSIPMSSASSERSFSSLRRLKTFTRNTIGQERLSSLAILHIEKTFEINFDTIIDQFDADSTERGRRLQLS</sequence>
<reference evidence="2 5" key="1">
    <citation type="submission" date="2023-01" db="EMBL/GenBank/DDBJ databases">
        <authorList>
            <person name="Whitehead M."/>
        </authorList>
    </citation>
    <scope>NUCLEOTIDE SEQUENCE [LARGE SCALE GENOMIC DNA]</scope>
</reference>
<dbReference type="PANTHER" id="PTHR46289">
    <property type="entry name" value="52 KDA REPRESSOR OF THE INHIBITOR OF THE PROTEIN KINASE-LIKE PROTEIN-RELATED"/>
    <property type="match status" value="1"/>
</dbReference>